<comment type="similarity">
    <text evidence="9 13">Belongs to the QueA family.</text>
</comment>
<evidence type="ECO:0000256" key="5">
    <source>
        <dbReference type="ARBA" id="ARBA00022679"/>
    </source>
</evidence>
<keyword evidence="6 13" id="KW-0949">S-adenosyl-L-methionine</keyword>
<comment type="subcellular location">
    <subcellularLocation>
        <location evidence="1 13">Cytoplasm</location>
    </subcellularLocation>
</comment>
<dbReference type="EMBL" id="MHFR01000057">
    <property type="protein sequence ID" value="OGW95844.1"/>
    <property type="molecule type" value="Genomic_DNA"/>
</dbReference>
<reference evidence="15 16" key="1">
    <citation type="journal article" date="2016" name="Nat. Commun.">
        <title>Thousands of microbial genomes shed light on interconnected biogeochemical processes in an aquifer system.</title>
        <authorList>
            <person name="Anantharaman K."/>
            <person name="Brown C.T."/>
            <person name="Hug L.A."/>
            <person name="Sharon I."/>
            <person name="Castelle C.J."/>
            <person name="Probst A.J."/>
            <person name="Thomas B.C."/>
            <person name="Singh A."/>
            <person name="Wilkins M.J."/>
            <person name="Karaoz U."/>
            <person name="Brodie E.L."/>
            <person name="Williams K.H."/>
            <person name="Hubbard S.S."/>
            <person name="Banfield J.F."/>
        </authorList>
    </citation>
    <scope>NUCLEOTIDE SEQUENCE [LARGE SCALE GENOMIC DNA]</scope>
</reference>
<evidence type="ECO:0000313" key="15">
    <source>
        <dbReference type="EMBL" id="OGW95844.1"/>
    </source>
</evidence>
<dbReference type="FunFam" id="3.40.1780.10:FF:000001">
    <property type="entry name" value="S-adenosylmethionine:tRNA ribosyltransferase-isomerase"/>
    <property type="match status" value="1"/>
</dbReference>
<dbReference type="NCBIfam" id="TIGR00113">
    <property type="entry name" value="queA"/>
    <property type="match status" value="1"/>
</dbReference>
<dbReference type="InterPro" id="IPR036100">
    <property type="entry name" value="QueA_sf"/>
</dbReference>
<dbReference type="PANTHER" id="PTHR30307">
    <property type="entry name" value="S-ADENOSYLMETHIONINE:TRNA RIBOSYLTRANSFERASE-ISOMERASE"/>
    <property type="match status" value="1"/>
</dbReference>
<comment type="caution">
    <text evidence="15">The sequence shown here is derived from an EMBL/GenBank/DDBJ whole genome shotgun (WGS) entry which is preliminary data.</text>
</comment>
<dbReference type="GO" id="GO:0005737">
    <property type="term" value="C:cytoplasm"/>
    <property type="evidence" value="ECO:0007669"/>
    <property type="project" value="UniProtKB-SubCell"/>
</dbReference>
<dbReference type="EC" id="2.4.99.17" evidence="10 13"/>
<protein>
    <recommendedName>
        <fullName evidence="11 13">S-adenosylmethionine:tRNA ribosyltransferase-isomerase</fullName>
        <ecNumber evidence="10 13">2.4.99.17</ecNumber>
    </recommendedName>
    <alternativeName>
        <fullName evidence="12 13">Queuosine biosynthesis protein QueA</fullName>
    </alternativeName>
</protein>
<dbReference type="SUPFAM" id="SSF111337">
    <property type="entry name" value="QueA-like"/>
    <property type="match status" value="1"/>
</dbReference>
<dbReference type="Gene3D" id="2.40.10.240">
    <property type="entry name" value="QueA-like"/>
    <property type="match status" value="1"/>
</dbReference>
<dbReference type="UniPathway" id="UPA00392"/>
<comment type="pathway">
    <text evidence="2 13">tRNA modification; tRNA-queuosine biosynthesis.</text>
</comment>
<dbReference type="InterPro" id="IPR042119">
    <property type="entry name" value="QueA_dom2"/>
</dbReference>
<dbReference type="GO" id="GO:0051075">
    <property type="term" value="F:S-adenosylmethionine:tRNA ribosyltransferase-isomerase activity"/>
    <property type="evidence" value="ECO:0007669"/>
    <property type="project" value="UniProtKB-EC"/>
</dbReference>
<evidence type="ECO:0000256" key="2">
    <source>
        <dbReference type="ARBA" id="ARBA00004691"/>
    </source>
</evidence>
<keyword evidence="5 13" id="KW-0808">Transferase</keyword>
<dbReference type="Gene3D" id="3.40.1780.10">
    <property type="entry name" value="QueA-like"/>
    <property type="match status" value="1"/>
</dbReference>
<dbReference type="Proteomes" id="UP000178187">
    <property type="component" value="Unassembled WGS sequence"/>
</dbReference>
<name>A0A1G1KSB6_9BACT</name>
<evidence type="ECO:0000256" key="14">
    <source>
        <dbReference type="SAM" id="MobiDB-lite"/>
    </source>
</evidence>
<gene>
    <name evidence="13" type="primary">queA</name>
    <name evidence="15" type="ORF">A3G33_00435</name>
</gene>
<dbReference type="InterPro" id="IPR042118">
    <property type="entry name" value="QueA_dom1"/>
</dbReference>
<evidence type="ECO:0000256" key="9">
    <source>
        <dbReference type="ARBA" id="ARBA00061210"/>
    </source>
</evidence>
<comment type="subunit">
    <text evidence="3 13">Monomer.</text>
</comment>
<dbReference type="AlphaFoldDB" id="A0A1G1KSB6"/>
<dbReference type="HAMAP" id="MF_00113">
    <property type="entry name" value="QueA"/>
    <property type="match status" value="1"/>
</dbReference>
<evidence type="ECO:0000256" key="4">
    <source>
        <dbReference type="ARBA" id="ARBA00022490"/>
    </source>
</evidence>
<dbReference type="InterPro" id="IPR003699">
    <property type="entry name" value="QueA"/>
</dbReference>
<evidence type="ECO:0000256" key="6">
    <source>
        <dbReference type="ARBA" id="ARBA00022691"/>
    </source>
</evidence>
<evidence type="ECO:0000256" key="8">
    <source>
        <dbReference type="ARBA" id="ARBA00052751"/>
    </source>
</evidence>
<comment type="function">
    <text evidence="13">Transfers and isomerizes the ribose moiety from AdoMet to the 7-aminomethyl group of 7-deazaguanine (preQ1-tRNA) to give epoxyqueuosine (oQ-tRNA).</text>
</comment>
<keyword evidence="7 13" id="KW-0671">Queuosine biosynthesis</keyword>
<sequence length="395" mass="44920">MKLSDFDYELPKELIAQQALSERTEARLLILDRKTQTLEHRIFRDLLDYFRPGDVLVLNDTRVLHARLFAKKKTGGKVEILLLKQVDFSNGTGSEGDTFQGLKKPENRETCPPQNRYRSVWQALIRPSRRVKINEELFFADEPNLVARVLDEGDPETGTRRIEFQCDQNFETVLSRVGRVPLPPYISREDVPIDRELYQTVFAKCPGAVASPTAGLHFDQAMLTALRAKGVQIVFVTLHVGYGTFQPVQDETLKSHRMHEEFYDISEGAAVLINQAKKEGRRVVACGTTVVRTLETVASNSVNPSPSPLPCGERDGVRGHSPIIRAGQGNTKLFIYPPFRFKMVDAMITNFHFPRTTLLMLVGAFCGYELMMKAYQEAIREKYRFYSYGDAMMIF</sequence>
<dbReference type="NCBIfam" id="NF001140">
    <property type="entry name" value="PRK00147.1"/>
    <property type="match status" value="1"/>
</dbReference>
<comment type="catalytic activity">
    <reaction evidence="8 13">
        <text>7-aminomethyl-7-carbaguanosine(34) in tRNA + S-adenosyl-L-methionine = epoxyqueuosine(34) in tRNA + adenine + L-methionine + 2 H(+)</text>
        <dbReference type="Rhea" id="RHEA:32155"/>
        <dbReference type="Rhea" id="RHEA-COMP:10342"/>
        <dbReference type="Rhea" id="RHEA-COMP:18582"/>
        <dbReference type="ChEBI" id="CHEBI:15378"/>
        <dbReference type="ChEBI" id="CHEBI:16708"/>
        <dbReference type="ChEBI" id="CHEBI:57844"/>
        <dbReference type="ChEBI" id="CHEBI:59789"/>
        <dbReference type="ChEBI" id="CHEBI:82833"/>
        <dbReference type="ChEBI" id="CHEBI:194443"/>
        <dbReference type="EC" id="2.4.99.17"/>
    </reaction>
</comment>
<dbReference type="Pfam" id="PF02547">
    <property type="entry name" value="Queuosine_synth"/>
    <property type="match status" value="1"/>
</dbReference>
<evidence type="ECO:0000256" key="10">
    <source>
        <dbReference type="ARBA" id="ARBA00066503"/>
    </source>
</evidence>
<evidence type="ECO:0000256" key="12">
    <source>
        <dbReference type="ARBA" id="ARBA00076160"/>
    </source>
</evidence>
<keyword evidence="15" id="KW-0413">Isomerase</keyword>
<dbReference type="GO" id="GO:0008616">
    <property type="term" value="P:tRNA queuosine(34) biosynthetic process"/>
    <property type="evidence" value="ECO:0007669"/>
    <property type="project" value="UniProtKB-UniRule"/>
</dbReference>
<evidence type="ECO:0000256" key="1">
    <source>
        <dbReference type="ARBA" id="ARBA00004496"/>
    </source>
</evidence>
<evidence type="ECO:0000313" key="16">
    <source>
        <dbReference type="Proteomes" id="UP000178187"/>
    </source>
</evidence>
<feature type="region of interest" description="Disordered" evidence="14">
    <location>
        <begin position="94"/>
        <end position="113"/>
    </location>
</feature>
<accession>A0A1G1KSB6</accession>
<dbReference type="PANTHER" id="PTHR30307:SF0">
    <property type="entry name" value="S-ADENOSYLMETHIONINE:TRNA RIBOSYLTRANSFERASE-ISOMERASE"/>
    <property type="match status" value="1"/>
</dbReference>
<organism evidence="15 16">
    <name type="scientific">Candidatus Danuiimicrobium aquiferis</name>
    <dbReference type="NCBI Taxonomy" id="1801832"/>
    <lineage>
        <taxon>Bacteria</taxon>
        <taxon>Pseudomonadati</taxon>
        <taxon>Candidatus Omnitrophota</taxon>
        <taxon>Candidatus Danuiimicrobium</taxon>
    </lineage>
</organism>
<proteinExistence type="inferred from homology"/>
<evidence type="ECO:0000256" key="7">
    <source>
        <dbReference type="ARBA" id="ARBA00022785"/>
    </source>
</evidence>
<keyword evidence="4 13" id="KW-0963">Cytoplasm</keyword>
<evidence type="ECO:0000256" key="11">
    <source>
        <dbReference type="ARBA" id="ARBA00069325"/>
    </source>
</evidence>
<evidence type="ECO:0000256" key="13">
    <source>
        <dbReference type="HAMAP-Rule" id="MF_00113"/>
    </source>
</evidence>
<evidence type="ECO:0000256" key="3">
    <source>
        <dbReference type="ARBA" id="ARBA00011245"/>
    </source>
</evidence>